<evidence type="ECO:0000313" key="17">
    <source>
        <dbReference type="EMBL" id="KAK7693377.1"/>
    </source>
</evidence>
<dbReference type="InterPro" id="IPR027417">
    <property type="entry name" value="P-loop_NTPase"/>
</dbReference>
<dbReference type="GO" id="GO:0072686">
    <property type="term" value="C:mitotic spindle"/>
    <property type="evidence" value="ECO:0007669"/>
    <property type="project" value="TreeGrafter"/>
</dbReference>
<protein>
    <recommendedName>
        <fullName evidence="16">Kinesin motor domain-containing protein</fullName>
    </recommendedName>
</protein>
<keyword evidence="6" id="KW-0498">Mitosis</keyword>
<keyword evidence="10" id="KW-0206">Cytoskeleton</keyword>
<dbReference type="EMBL" id="JASBNA010000003">
    <property type="protein sequence ID" value="KAK7693377.1"/>
    <property type="molecule type" value="Genomic_DNA"/>
</dbReference>
<reference evidence="17 18" key="1">
    <citation type="submission" date="2022-09" db="EMBL/GenBank/DDBJ databases">
        <authorList>
            <person name="Palmer J.M."/>
        </authorList>
    </citation>
    <scope>NUCLEOTIDE SEQUENCE [LARGE SCALE GENOMIC DNA]</scope>
    <source>
        <strain evidence="17 18">DSM 7382</strain>
    </source>
</reference>
<evidence type="ECO:0000256" key="5">
    <source>
        <dbReference type="ARBA" id="ARBA00022741"/>
    </source>
</evidence>
<keyword evidence="7 13" id="KW-0067">ATP-binding</keyword>
<evidence type="ECO:0000256" key="9">
    <source>
        <dbReference type="ARBA" id="ARBA00023175"/>
    </source>
</evidence>
<dbReference type="Gene3D" id="3.40.850.10">
    <property type="entry name" value="Kinesin motor domain"/>
    <property type="match status" value="1"/>
</dbReference>
<dbReference type="FunFam" id="3.40.850.10:FF:000051">
    <property type="entry name" value="Kinesin-like protein bimC"/>
    <property type="match status" value="1"/>
</dbReference>
<feature type="region of interest" description="Disordered" evidence="15">
    <location>
        <begin position="1071"/>
        <end position="1203"/>
    </location>
</feature>
<evidence type="ECO:0000256" key="6">
    <source>
        <dbReference type="ARBA" id="ARBA00022776"/>
    </source>
</evidence>
<dbReference type="PRINTS" id="PR00380">
    <property type="entry name" value="KINESINHEAVY"/>
</dbReference>
<keyword evidence="4" id="KW-0493">Microtubule</keyword>
<keyword evidence="5 13" id="KW-0547">Nucleotide-binding</keyword>
<dbReference type="GO" id="GO:0007018">
    <property type="term" value="P:microtubule-based movement"/>
    <property type="evidence" value="ECO:0007669"/>
    <property type="project" value="InterPro"/>
</dbReference>
<evidence type="ECO:0000256" key="8">
    <source>
        <dbReference type="ARBA" id="ARBA00023054"/>
    </source>
</evidence>
<evidence type="ECO:0000256" key="10">
    <source>
        <dbReference type="ARBA" id="ARBA00023212"/>
    </source>
</evidence>
<dbReference type="PANTHER" id="PTHR47970">
    <property type="entry name" value="KINESIN-LIKE PROTEIN KIF11"/>
    <property type="match status" value="1"/>
</dbReference>
<evidence type="ECO:0000256" key="2">
    <source>
        <dbReference type="ARBA" id="ARBA00022490"/>
    </source>
</evidence>
<comment type="subcellular location">
    <subcellularLocation>
        <location evidence="1">Cytoplasm</location>
        <location evidence="1">Cytoskeleton</location>
    </subcellularLocation>
</comment>
<keyword evidence="2" id="KW-0963">Cytoplasm</keyword>
<dbReference type="CDD" id="cd01364">
    <property type="entry name" value="KISc_BimC_Eg5"/>
    <property type="match status" value="1"/>
</dbReference>
<dbReference type="InterPro" id="IPR047149">
    <property type="entry name" value="KIF11-like"/>
</dbReference>
<keyword evidence="9 13" id="KW-0505">Motor protein</keyword>
<gene>
    <name evidence="17" type="ORF">QCA50_002945</name>
</gene>
<accession>A0AAW0GNA6</accession>
<comment type="caution">
    <text evidence="17">The sequence shown here is derived from an EMBL/GenBank/DDBJ whole genome shotgun (WGS) entry which is preliminary data.</text>
</comment>
<keyword evidence="8 14" id="KW-0175">Coiled coil</keyword>
<evidence type="ECO:0000256" key="12">
    <source>
        <dbReference type="ARBA" id="ARBA00034704"/>
    </source>
</evidence>
<comment type="similarity">
    <text evidence="12">Belongs to the TRAFAC class myosin-kinesin ATPase superfamily. Kinesin family. KIN-5/BimC subfamily.</text>
</comment>
<dbReference type="Proteomes" id="UP001385951">
    <property type="component" value="Unassembled WGS sequence"/>
</dbReference>
<dbReference type="PROSITE" id="PS00411">
    <property type="entry name" value="KINESIN_MOTOR_1"/>
    <property type="match status" value="1"/>
</dbReference>
<dbReference type="InterPro" id="IPR019821">
    <property type="entry name" value="Kinesin_motor_CS"/>
</dbReference>
<dbReference type="GO" id="GO:0005524">
    <property type="term" value="F:ATP binding"/>
    <property type="evidence" value="ECO:0007669"/>
    <property type="project" value="UniProtKB-UniRule"/>
</dbReference>
<proteinExistence type="inferred from homology"/>
<dbReference type="Pfam" id="PF00225">
    <property type="entry name" value="Kinesin"/>
    <property type="match status" value="1"/>
</dbReference>
<feature type="compositionally biased region" description="Polar residues" evidence="15">
    <location>
        <begin position="34"/>
        <end position="45"/>
    </location>
</feature>
<keyword evidence="11" id="KW-0131">Cell cycle</keyword>
<organism evidence="17 18">
    <name type="scientific">Cerrena zonata</name>
    <dbReference type="NCBI Taxonomy" id="2478898"/>
    <lineage>
        <taxon>Eukaryota</taxon>
        <taxon>Fungi</taxon>
        <taxon>Dikarya</taxon>
        <taxon>Basidiomycota</taxon>
        <taxon>Agaricomycotina</taxon>
        <taxon>Agaricomycetes</taxon>
        <taxon>Polyporales</taxon>
        <taxon>Cerrenaceae</taxon>
        <taxon>Cerrena</taxon>
    </lineage>
</organism>
<dbReference type="GO" id="GO:0000073">
    <property type="term" value="P:initial mitotic spindle pole body separation"/>
    <property type="evidence" value="ECO:0007669"/>
    <property type="project" value="TreeGrafter"/>
</dbReference>
<keyword evidence="3" id="KW-0132">Cell division</keyword>
<sequence>MATRRTASIRTRTTSLMPPPSQTGRPRSAMAKPASTQRSNVTTPADNFAEAGPSAPRYRSNTTHGDSEEGETNIQVVIRCRRRSEREIQENSPIIVTTNGAKGQDITIETAAPVSSLGVVTLPPTRTYHFDMAFGPEADQSMIYHDVVDPMLAEVINGYNCTLFAYGQTGTGKTYTMQGDLAPTPMGNPSSQAGMIPRVLFRLFHQLDKSGSDYSVKISFVELYNEELRDLLAPELSAPAGSSQPMGLGSSKDGAQGGLKIFDDSTKKGVFIQGLEEAAVNNVADALAVLTKGSDRRQIAATRFNDHSSRSHSVFSITVHTKETSTIGDDLLKVGKLNLVDLAGSENIGRSGAENQRAREAGMINQSLLTLGRVINALVDRSSHVPYRESKLTRLLQDSLGGRTKTCLIATISPARSNMEETLSTLDYALRAKSIRNKPEVNQRMSRNALLKEYIGEIERLKADVLATREKNGIFFSEETWQQMTTEQELKETDLKETKKQVEIVESQLRNVREEFEQSIGLLMKRDGELKETREKLSKTEDDLVVKEGQLQAVKGALEEEVVVREAHQDTEAHLHDVASELKEVANQSVNDLGKLFGKLERKNSVFLSNTKAVSAHSQTLKSAAHSATTHLDDFLKVSRQHVQQIKTETEQYKTKEIETLANVSARINEEIEKIREALKIIHSKEQVSDEALTSVQTTVEETQKGITTSFSTWAEELRQHTEATCQTAEASNSACVATVETAFKSLGSITHSLLKDAQDRIAAERKSLLEVKQLADTTSQAEITRLKQQNALLLQLLESEKVKADRAKGDLIKQISTLLGDFTAERDRSLRETFSEMTESNINAQEGMALLGTMQGEAIDGVVGSGKEWSVSLGKSGTEVKNSQTSGRQALATLAATAHEGLVTAQKTVTNSTTTYTNNLKRQLHTSSTSLNEAYNRMSRAKRARLETTESLANDAQSGFKYTHRAMASTSRNIEMTSGKLLSESASLSTAIDNHHNNNANHLSTIRQTTQNLLENGTKEDIPTGSTPRKRTWDFTDEWNLTKSRDVLLHDWRGKGVSTTKSDTFLAEYLPLPEGGHSEDEQDLVSESGLEDAEPDETIKMGSPVSTRSASLSSSASSVEPSPLELSTMSTHSTHSTQSTRSIRPTHSRAPSVASMASSNGGESKVPKAATRANSRINSKGTLTERSTNIVGMRPKRPPVRR</sequence>
<dbReference type="AlphaFoldDB" id="A0AAW0GNA6"/>
<dbReference type="GO" id="GO:0005634">
    <property type="term" value="C:nucleus"/>
    <property type="evidence" value="ECO:0007669"/>
    <property type="project" value="TreeGrafter"/>
</dbReference>
<feature type="coiled-coil region" evidence="14">
    <location>
        <begin position="495"/>
        <end position="550"/>
    </location>
</feature>
<evidence type="ECO:0000256" key="4">
    <source>
        <dbReference type="ARBA" id="ARBA00022701"/>
    </source>
</evidence>
<dbReference type="GO" id="GO:0008574">
    <property type="term" value="F:plus-end-directed microtubule motor activity"/>
    <property type="evidence" value="ECO:0007669"/>
    <property type="project" value="TreeGrafter"/>
</dbReference>
<feature type="compositionally biased region" description="Polar residues" evidence="15">
    <location>
        <begin position="1173"/>
        <end position="1191"/>
    </location>
</feature>
<evidence type="ECO:0000256" key="14">
    <source>
        <dbReference type="SAM" id="Coils"/>
    </source>
</evidence>
<dbReference type="SMART" id="SM00129">
    <property type="entry name" value="KISc"/>
    <property type="match status" value="1"/>
</dbReference>
<feature type="compositionally biased region" description="Low complexity" evidence="15">
    <location>
        <begin position="1104"/>
        <end position="1141"/>
    </location>
</feature>
<evidence type="ECO:0000256" key="13">
    <source>
        <dbReference type="PROSITE-ProRule" id="PRU00283"/>
    </source>
</evidence>
<evidence type="ECO:0000259" key="16">
    <source>
        <dbReference type="PROSITE" id="PS50067"/>
    </source>
</evidence>
<feature type="binding site" evidence="13">
    <location>
        <begin position="167"/>
        <end position="174"/>
    </location>
    <ligand>
        <name>ATP</name>
        <dbReference type="ChEBI" id="CHEBI:30616"/>
    </ligand>
</feature>
<dbReference type="GO" id="GO:0051301">
    <property type="term" value="P:cell division"/>
    <property type="evidence" value="ECO:0007669"/>
    <property type="project" value="UniProtKB-KW"/>
</dbReference>
<evidence type="ECO:0000313" key="18">
    <source>
        <dbReference type="Proteomes" id="UP001385951"/>
    </source>
</evidence>
<dbReference type="PROSITE" id="PS50067">
    <property type="entry name" value="KINESIN_MOTOR_2"/>
    <property type="match status" value="1"/>
</dbReference>
<evidence type="ECO:0000256" key="1">
    <source>
        <dbReference type="ARBA" id="ARBA00004245"/>
    </source>
</evidence>
<evidence type="ECO:0000256" key="15">
    <source>
        <dbReference type="SAM" id="MobiDB-lite"/>
    </source>
</evidence>
<feature type="compositionally biased region" description="Acidic residues" evidence="15">
    <location>
        <begin position="1081"/>
        <end position="1097"/>
    </location>
</feature>
<dbReference type="InterPro" id="IPR001752">
    <property type="entry name" value="Kinesin_motor_dom"/>
</dbReference>
<dbReference type="GO" id="GO:0008017">
    <property type="term" value="F:microtubule binding"/>
    <property type="evidence" value="ECO:0007669"/>
    <property type="project" value="InterPro"/>
</dbReference>
<evidence type="ECO:0000256" key="3">
    <source>
        <dbReference type="ARBA" id="ARBA00022618"/>
    </source>
</evidence>
<feature type="domain" description="Kinesin motor" evidence="16">
    <location>
        <begin position="73"/>
        <end position="435"/>
    </location>
</feature>
<feature type="region of interest" description="Disordered" evidence="15">
    <location>
        <begin position="1"/>
        <end position="73"/>
    </location>
</feature>
<dbReference type="SUPFAM" id="SSF52540">
    <property type="entry name" value="P-loop containing nucleoside triphosphate hydrolases"/>
    <property type="match status" value="1"/>
</dbReference>
<dbReference type="PANTHER" id="PTHR47970:SF12">
    <property type="entry name" value="KINESIN FAMILY MEMBER 11"/>
    <property type="match status" value="1"/>
</dbReference>
<dbReference type="InterPro" id="IPR036961">
    <property type="entry name" value="Kinesin_motor_dom_sf"/>
</dbReference>
<evidence type="ECO:0000256" key="7">
    <source>
        <dbReference type="ARBA" id="ARBA00022840"/>
    </source>
</evidence>
<name>A0AAW0GNA6_9APHY</name>
<dbReference type="InterPro" id="IPR047241">
    <property type="entry name" value="KIF11-like_kin_motor_dom"/>
</dbReference>
<feature type="compositionally biased region" description="Low complexity" evidence="15">
    <location>
        <begin position="1"/>
        <end position="15"/>
    </location>
</feature>
<keyword evidence="18" id="KW-1185">Reference proteome</keyword>
<evidence type="ECO:0000256" key="11">
    <source>
        <dbReference type="ARBA" id="ARBA00023306"/>
    </source>
</evidence>
<dbReference type="GO" id="GO:0005876">
    <property type="term" value="C:spindle microtubule"/>
    <property type="evidence" value="ECO:0007669"/>
    <property type="project" value="TreeGrafter"/>
</dbReference>